<dbReference type="Proteomes" id="UP000199514">
    <property type="component" value="Unassembled WGS sequence"/>
</dbReference>
<gene>
    <name evidence="2" type="ORF">SAMN05421780_111141</name>
</gene>
<reference evidence="2 3" key="1">
    <citation type="submission" date="2016-10" db="EMBL/GenBank/DDBJ databases">
        <authorList>
            <person name="de Groot N.N."/>
        </authorList>
    </citation>
    <scope>NUCLEOTIDE SEQUENCE [LARGE SCALE GENOMIC DNA]</scope>
    <source>
        <strain evidence="2 3">DSM 6793</strain>
    </source>
</reference>
<feature type="chain" id="PRO_5011481109" description="Lipoprotein" evidence="1">
    <location>
        <begin position="24"/>
        <end position="153"/>
    </location>
</feature>
<dbReference type="EMBL" id="FOLE01000011">
    <property type="protein sequence ID" value="SFC89579.1"/>
    <property type="molecule type" value="Genomic_DNA"/>
</dbReference>
<name>A0A1I1MW27_9BACT</name>
<keyword evidence="1" id="KW-0732">Signal</keyword>
<evidence type="ECO:0000313" key="2">
    <source>
        <dbReference type="EMBL" id="SFC89579.1"/>
    </source>
</evidence>
<accession>A0A1I1MW27</accession>
<sequence>MDSKLVFMAILGLSLLMSSCNLKNSDTQTPNWEGAYSFGESMPSMENKQDTWRWQYVLKVNSAPESSQSYTVELDINGHKTELSLDCIGMANADSLQIIFQDYPPDAEQIQYNKGDLLLTLYKKDGKVLTYWRGLQPNVEENLVQGKAYFNHQ</sequence>
<dbReference type="PROSITE" id="PS51257">
    <property type="entry name" value="PROKAR_LIPOPROTEIN"/>
    <property type="match status" value="1"/>
</dbReference>
<evidence type="ECO:0000256" key="1">
    <source>
        <dbReference type="SAM" id="SignalP"/>
    </source>
</evidence>
<organism evidence="2 3">
    <name type="scientific">Flexibacter flexilis DSM 6793</name>
    <dbReference type="NCBI Taxonomy" id="927664"/>
    <lineage>
        <taxon>Bacteria</taxon>
        <taxon>Pseudomonadati</taxon>
        <taxon>Bacteroidota</taxon>
        <taxon>Cytophagia</taxon>
        <taxon>Cytophagales</taxon>
        <taxon>Flexibacteraceae</taxon>
        <taxon>Flexibacter</taxon>
    </lineage>
</organism>
<evidence type="ECO:0008006" key="4">
    <source>
        <dbReference type="Google" id="ProtNLM"/>
    </source>
</evidence>
<dbReference type="AlphaFoldDB" id="A0A1I1MW27"/>
<dbReference type="Pfam" id="PF19453">
    <property type="entry name" value="DUF5991"/>
    <property type="match status" value="1"/>
</dbReference>
<feature type="signal peptide" evidence="1">
    <location>
        <begin position="1"/>
        <end position="23"/>
    </location>
</feature>
<proteinExistence type="predicted"/>
<keyword evidence="3" id="KW-1185">Reference proteome</keyword>
<evidence type="ECO:0000313" key="3">
    <source>
        <dbReference type="Proteomes" id="UP000199514"/>
    </source>
</evidence>
<protein>
    <recommendedName>
        <fullName evidence="4">Lipoprotein</fullName>
    </recommendedName>
</protein>
<dbReference type="InterPro" id="IPR046033">
    <property type="entry name" value="DUF5991"/>
</dbReference>